<sequence length="209" mass="23465">MDITVTLVPINLKGVEEPKRSERFSLTPVCADAEFCLTVKCRSPFAKFKVLISITNFAEKHLQATVCSRYDAVCVVNTPDQREIVFDGFAKPDDEGVTVPFLVGPLFAVRHAGRRQVRLAVNAIERQETMLKMFVNEAYIKTAWGALRGLFIRDNQEDVDLASNVAKFTSVTKLDIINAKSVNASNWVPAINYVTGRQLFTLVFIFKFI</sequence>
<accession>A0A7G9U881</accession>
<name>A0A7G9U881_9ABAC</name>
<organism evidence="1">
    <name type="scientific">Spilarctia obliqua nucleopolyhedrovirus</name>
    <dbReference type="NCBI Taxonomy" id="1638618"/>
    <lineage>
        <taxon>Viruses</taxon>
        <taxon>Viruses incertae sedis</taxon>
        <taxon>Naldaviricetes</taxon>
        <taxon>Lefavirales</taxon>
        <taxon>Baculoviridae</taxon>
        <taxon>Alphabaculovirus</taxon>
    </lineage>
</organism>
<proteinExistence type="predicted"/>
<reference evidence="1" key="1">
    <citation type="submission" date="2019-11" db="EMBL/GenBank/DDBJ databases">
        <title>Studies on the baculoviruses infecting the caterpillars, Spilarctia obliqua Walker (Erebidae) and Pieris brassicae Linn. (Pieridae) (Insecta: Lepidoptera).</title>
        <authorList>
            <person name="Paul S."/>
            <person name="Arumugaperumal A."/>
            <person name="Sathiya Balasingh Thangapandi E.J.J."/>
            <person name="Sarjubala Devi H."/>
            <person name="Johnson T."/>
            <person name="Maisnam S."/>
            <person name="Krishnavel S."/>
            <person name="Soman Syamala S."/>
            <person name="Ramamoorthy S."/>
            <person name="Karthikeyan R."/>
            <person name="Subburaman C."/>
            <person name="Jeyaprakash R."/>
            <person name="Azhaguchamy M."/>
            <person name="Ramaiyer V."/>
            <person name="Sivasubramaniam S."/>
        </authorList>
    </citation>
    <scope>NUCLEOTIDE SEQUENCE</scope>
    <source>
        <strain evidence="1">Manipur</strain>
    </source>
</reference>
<evidence type="ECO:0000313" key="1">
    <source>
        <dbReference type="EMBL" id="QNN89312.1"/>
    </source>
</evidence>
<protein>
    <submittedName>
        <fullName evidence="1">ORF135</fullName>
    </submittedName>
</protein>
<dbReference type="InterPro" id="IPR009661">
    <property type="entry name" value="AcMNPV_Da18"/>
</dbReference>
<dbReference type="EMBL" id="MN750513">
    <property type="protein sequence ID" value="QNN89312.1"/>
    <property type="molecule type" value="Genomic_DNA"/>
</dbReference>
<dbReference type="Pfam" id="PF06856">
    <property type="entry name" value="AcMNPV_Orf17"/>
    <property type="match status" value="1"/>
</dbReference>